<reference evidence="1 2" key="1">
    <citation type="submission" date="2020-06" db="EMBL/GenBank/DDBJ databases">
        <title>Transcriptomic and genomic resources for Thalictrum thalictroides and T. hernandezii: Facilitating candidate gene discovery in an emerging model plant lineage.</title>
        <authorList>
            <person name="Arias T."/>
            <person name="Riano-Pachon D.M."/>
            <person name="Di Stilio V.S."/>
        </authorList>
    </citation>
    <scope>NUCLEOTIDE SEQUENCE [LARGE SCALE GENOMIC DNA]</scope>
    <source>
        <strain evidence="2">cv. WT478/WT964</strain>
        <tissue evidence="1">Leaves</tissue>
    </source>
</reference>
<gene>
    <name evidence="1" type="ORF">FRX31_022540</name>
</gene>
<accession>A0A7J6VS00</accession>
<sequence length="105" mass="12205">MENDSNKDMKELYNASLYHLHASYANKVPGTFSPSVSHRFIDHARRRAKCQNRVVLFQMHNCCKSVWYNGYMSTSPISFAHFGWYTTLDDDDIKNLQGKEDPIGR</sequence>
<dbReference type="EMBL" id="JABWDY010027449">
    <property type="protein sequence ID" value="KAF5187874.1"/>
    <property type="molecule type" value="Genomic_DNA"/>
</dbReference>
<dbReference type="Proteomes" id="UP000554482">
    <property type="component" value="Unassembled WGS sequence"/>
</dbReference>
<keyword evidence="2" id="KW-1185">Reference proteome</keyword>
<protein>
    <submittedName>
        <fullName evidence="1">Uncharacterized protein</fullName>
    </submittedName>
</protein>
<dbReference type="AlphaFoldDB" id="A0A7J6VS00"/>
<proteinExistence type="predicted"/>
<name>A0A7J6VS00_THATH</name>
<evidence type="ECO:0000313" key="1">
    <source>
        <dbReference type="EMBL" id="KAF5187874.1"/>
    </source>
</evidence>
<organism evidence="1 2">
    <name type="scientific">Thalictrum thalictroides</name>
    <name type="common">Rue-anemone</name>
    <name type="synonym">Anemone thalictroides</name>
    <dbReference type="NCBI Taxonomy" id="46969"/>
    <lineage>
        <taxon>Eukaryota</taxon>
        <taxon>Viridiplantae</taxon>
        <taxon>Streptophyta</taxon>
        <taxon>Embryophyta</taxon>
        <taxon>Tracheophyta</taxon>
        <taxon>Spermatophyta</taxon>
        <taxon>Magnoliopsida</taxon>
        <taxon>Ranunculales</taxon>
        <taxon>Ranunculaceae</taxon>
        <taxon>Thalictroideae</taxon>
        <taxon>Thalictrum</taxon>
    </lineage>
</organism>
<evidence type="ECO:0000313" key="2">
    <source>
        <dbReference type="Proteomes" id="UP000554482"/>
    </source>
</evidence>
<comment type="caution">
    <text evidence="1">The sequence shown here is derived from an EMBL/GenBank/DDBJ whole genome shotgun (WGS) entry which is preliminary data.</text>
</comment>